<dbReference type="InterPro" id="IPR021987">
    <property type="entry name" value="SLED"/>
</dbReference>
<feature type="compositionally biased region" description="Gly residues" evidence="6">
    <location>
        <begin position="667"/>
        <end position="682"/>
    </location>
</feature>
<dbReference type="AlphaFoldDB" id="A0AAV5VBI3"/>
<feature type="compositionally biased region" description="Low complexity" evidence="6">
    <location>
        <begin position="918"/>
        <end position="935"/>
    </location>
</feature>
<dbReference type="Gene3D" id="3.90.1150.190">
    <property type="entry name" value="SLED domain"/>
    <property type="match status" value="1"/>
</dbReference>
<feature type="compositionally biased region" description="Low complexity" evidence="6">
    <location>
        <begin position="957"/>
        <end position="973"/>
    </location>
</feature>
<dbReference type="InterPro" id="IPR004092">
    <property type="entry name" value="Mbt"/>
</dbReference>
<dbReference type="SUPFAM" id="SSF63748">
    <property type="entry name" value="Tudor/PWWP/MBT"/>
    <property type="match status" value="2"/>
</dbReference>
<dbReference type="Gene3D" id="2.40.50.40">
    <property type="match status" value="1"/>
</dbReference>
<evidence type="ECO:0000256" key="2">
    <source>
        <dbReference type="ARBA" id="ARBA00022491"/>
    </source>
</evidence>
<reference evidence="8" key="1">
    <citation type="submission" date="2023-10" db="EMBL/GenBank/DDBJ databases">
        <title>Genome assembly of Pristionchus species.</title>
        <authorList>
            <person name="Yoshida K."/>
            <person name="Sommer R.J."/>
        </authorList>
    </citation>
    <scope>NUCLEOTIDE SEQUENCE</scope>
    <source>
        <strain evidence="8">RS5133</strain>
    </source>
</reference>
<feature type="compositionally biased region" description="Basic and acidic residues" evidence="6">
    <location>
        <begin position="127"/>
        <end position="137"/>
    </location>
</feature>
<keyword evidence="2" id="KW-0678">Repressor</keyword>
<dbReference type="Pfam" id="PF12140">
    <property type="entry name" value="SLED"/>
    <property type="match status" value="1"/>
</dbReference>
<comment type="subcellular location">
    <subcellularLocation>
        <location evidence="1">Nucleus</location>
    </subcellularLocation>
</comment>
<feature type="compositionally biased region" description="Basic and acidic residues" evidence="6">
    <location>
        <begin position="601"/>
        <end position="615"/>
    </location>
</feature>
<feature type="compositionally biased region" description="Acidic residues" evidence="6">
    <location>
        <begin position="629"/>
        <end position="641"/>
    </location>
</feature>
<dbReference type="PANTHER" id="PTHR12247:SF132">
    <property type="entry name" value="POLYCOMB PROTEIN SCM"/>
    <property type="match status" value="1"/>
</dbReference>
<dbReference type="PANTHER" id="PTHR12247">
    <property type="entry name" value="POLYCOMB GROUP PROTEIN"/>
    <property type="match status" value="1"/>
</dbReference>
<feature type="region of interest" description="Disordered" evidence="6">
    <location>
        <begin position="96"/>
        <end position="264"/>
    </location>
</feature>
<evidence type="ECO:0000256" key="5">
    <source>
        <dbReference type="PROSITE-ProRule" id="PRU00459"/>
    </source>
</evidence>
<dbReference type="InterPro" id="IPR038348">
    <property type="entry name" value="SLED_sf"/>
</dbReference>
<dbReference type="Pfam" id="PF02820">
    <property type="entry name" value="MBT"/>
    <property type="match status" value="1"/>
</dbReference>
<dbReference type="EMBL" id="BTSY01000002">
    <property type="protein sequence ID" value="GMT15567.1"/>
    <property type="molecule type" value="Genomic_DNA"/>
</dbReference>
<evidence type="ECO:0000313" key="9">
    <source>
        <dbReference type="Proteomes" id="UP001432322"/>
    </source>
</evidence>
<feature type="non-terminal residue" evidence="8">
    <location>
        <position position="1"/>
    </location>
</feature>
<feature type="repeat" description="MBT" evidence="5">
    <location>
        <begin position="436"/>
        <end position="545"/>
    </location>
</feature>
<dbReference type="SMART" id="SM00561">
    <property type="entry name" value="MBT"/>
    <property type="match status" value="1"/>
</dbReference>
<dbReference type="Gene3D" id="2.30.30.140">
    <property type="match status" value="2"/>
</dbReference>
<evidence type="ECO:0000256" key="3">
    <source>
        <dbReference type="ARBA" id="ARBA00022737"/>
    </source>
</evidence>
<evidence type="ECO:0000313" key="8">
    <source>
        <dbReference type="EMBL" id="GMT15567.1"/>
    </source>
</evidence>
<feature type="region of interest" description="Disordered" evidence="6">
    <location>
        <begin position="918"/>
        <end position="973"/>
    </location>
</feature>
<keyword evidence="3" id="KW-0677">Repeat</keyword>
<dbReference type="InterPro" id="IPR050548">
    <property type="entry name" value="PcG_chromatin_remod_factors"/>
</dbReference>
<accession>A0AAV5VBI3</accession>
<comment type="caution">
    <text evidence="8">The sequence shown here is derived from an EMBL/GenBank/DDBJ whole genome shotgun (WGS) entry which is preliminary data.</text>
</comment>
<dbReference type="GO" id="GO:0042393">
    <property type="term" value="F:histone binding"/>
    <property type="evidence" value="ECO:0007669"/>
    <property type="project" value="TreeGrafter"/>
</dbReference>
<feature type="compositionally biased region" description="Polar residues" evidence="6">
    <location>
        <begin position="196"/>
        <end position="213"/>
    </location>
</feature>
<dbReference type="PROSITE" id="PS51079">
    <property type="entry name" value="MBT"/>
    <property type="match status" value="1"/>
</dbReference>
<evidence type="ECO:0000256" key="1">
    <source>
        <dbReference type="ARBA" id="ARBA00004123"/>
    </source>
</evidence>
<protein>
    <recommendedName>
        <fullName evidence="7">Chromo domain-containing protein</fullName>
    </recommendedName>
</protein>
<dbReference type="InterPro" id="IPR000953">
    <property type="entry name" value="Chromo/chromo_shadow_dom"/>
</dbReference>
<evidence type="ECO:0000259" key="7">
    <source>
        <dbReference type="PROSITE" id="PS50013"/>
    </source>
</evidence>
<dbReference type="SUPFAM" id="SSF54160">
    <property type="entry name" value="Chromo domain-like"/>
    <property type="match status" value="1"/>
</dbReference>
<organism evidence="8 9">
    <name type="scientific">Pristionchus fissidentatus</name>
    <dbReference type="NCBI Taxonomy" id="1538716"/>
    <lineage>
        <taxon>Eukaryota</taxon>
        <taxon>Metazoa</taxon>
        <taxon>Ecdysozoa</taxon>
        <taxon>Nematoda</taxon>
        <taxon>Chromadorea</taxon>
        <taxon>Rhabditida</taxon>
        <taxon>Rhabditina</taxon>
        <taxon>Diplogasteromorpha</taxon>
        <taxon>Diplogasteroidea</taxon>
        <taxon>Neodiplogasteridae</taxon>
        <taxon>Pristionchus</taxon>
    </lineage>
</organism>
<feature type="compositionally biased region" description="Pro residues" evidence="6">
    <location>
        <begin position="940"/>
        <end position="956"/>
    </location>
</feature>
<dbReference type="PROSITE" id="PS50013">
    <property type="entry name" value="CHROMO_2"/>
    <property type="match status" value="1"/>
</dbReference>
<proteinExistence type="predicted"/>
<keyword evidence="9" id="KW-1185">Reference proteome</keyword>
<dbReference type="InterPro" id="IPR016197">
    <property type="entry name" value="Chromo-like_dom_sf"/>
</dbReference>
<feature type="compositionally biased region" description="Low complexity" evidence="6">
    <location>
        <begin position="168"/>
        <end position="192"/>
    </location>
</feature>
<sequence>AVTMGKLGMPAKKKKKDNTYTVDRVWDRERQDGVIKYLVSWVGYSAKNWEPLENFNEESKELCRELDQILDDPANNPKPQYLLDFEEDKRRGVDVMKRTPRPKPPVKLETLRAASLVPEGAASASRLQRENSEDPRRSGRGRPIETVNYSDIVRRRSRGVRGEEREPTPVTTPTRALPRRAAAAGAAAVIAAEMTPATTPPRSAESSRNSTRPSDTDRAESEEASAADPRLGASAASPPSAPKEADKEEAPSSASSTEPADEVKEEIAVDVRNEMRVPLVITPPALASPNSFPAASPASTVLSASKIDATTGILVPIESEFVPFDWPAYLEGTQSEAAPIECFWKRRIERFRNPFGAHITEILKVPDNDEPFNNEWCTVGQVLAVHGPWVQIVALDTDAALAQWYMADDTGLQPFVNLSDMVPPKCKEPNKRRSTGNYKKIVEKMMFTDGTDKRVPKECFDQLPWKNRPVLNHFKLGQKMETYDPVRGEGCFYPATVVELITARDSIKFHFDGYPESHTKIVPFNDYRLFPCGFAASIGWKCKLPEATTKKPENRGRKKTSTMFAPPSFSPSGQPSPVQKSASTSSAPSTSLLPQPPNNNNEKHLLSMRKGDPIRMRPQQSYKEKSTSPEEEDEEEEEEEEVNRYHQPPHRQRAPAIPGLQKRDEAGGGGIRAGGGTIGTGGVKRPAEPARVEERREEPPAKKPARQLSPLTLEEFSGQSTSRDAQANSALPPTAVRLMHAGNKVTLFLNHECSVGVNIQPACFKRIQSKMAGSLPHVWREILQQLVNASIEPKQLIAAFPKYVFSTEPHMSITYDDTVTELVSSYICAPANQHQARKWMHNILKMAGMCKNSVTFDARRICDECKNRESEFRVLDILRQAREDSRQVGRPPAAPLHPHNAQAVQQIRQQQLLQLQQQRMAQQAQQQPPVARVAPSGMNVPPPVAPVTTPLPPPPRLQQIPAAAPAAPAAAGAAPIDDPGRFLNQRVSLKALAEHEILECLAALKVPADVCDIFRRHKISYRSLPVLGEEVMVMNMGIPRQWAKVVAKFIRENQE</sequence>
<feature type="region of interest" description="Disordered" evidence="6">
    <location>
        <begin position="549"/>
        <end position="710"/>
    </location>
</feature>
<name>A0AAV5VBI3_9BILA</name>
<evidence type="ECO:0000256" key="6">
    <source>
        <dbReference type="SAM" id="MobiDB-lite"/>
    </source>
</evidence>
<feature type="region of interest" description="Disordered" evidence="6">
    <location>
        <begin position="884"/>
        <end position="905"/>
    </location>
</feature>
<gene>
    <name evidence="8" type="ORF">PFISCL1PPCAC_6864</name>
</gene>
<feature type="domain" description="Chromo" evidence="7">
    <location>
        <begin position="20"/>
        <end position="66"/>
    </location>
</feature>
<dbReference type="Proteomes" id="UP001432322">
    <property type="component" value="Unassembled WGS sequence"/>
</dbReference>
<feature type="compositionally biased region" description="Basic and acidic residues" evidence="6">
    <location>
        <begin position="685"/>
        <end position="701"/>
    </location>
</feature>
<evidence type="ECO:0000256" key="4">
    <source>
        <dbReference type="ARBA" id="ARBA00023242"/>
    </source>
</evidence>
<dbReference type="GO" id="GO:0005634">
    <property type="term" value="C:nucleus"/>
    <property type="evidence" value="ECO:0007669"/>
    <property type="project" value="UniProtKB-SubCell"/>
</dbReference>
<keyword evidence="4" id="KW-0539">Nucleus</keyword>
<dbReference type="GO" id="GO:0003682">
    <property type="term" value="F:chromatin binding"/>
    <property type="evidence" value="ECO:0007669"/>
    <property type="project" value="TreeGrafter"/>
</dbReference>
<feature type="compositionally biased region" description="Low complexity" evidence="6">
    <location>
        <begin position="566"/>
        <end position="593"/>
    </location>
</feature>
<dbReference type="GO" id="GO:0045892">
    <property type="term" value="P:negative regulation of DNA-templated transcription"/>
    <property type="evidence" value="ECO:0007669"/>
    <property type="project" value="TreeGrafter"/>
</dbReference>